<organism evidence="2 3">
    <name type="scientific">Crepidotus variabilis</name>
    <dbReference type="NCBI Taxonomy" id="179855"/>
    <lineage>
        <taxon>Eukaryota</taxon>
        <taxon>Fungi</taxon>
        <taxon>Dikarya</taxon>
        <taxon>Basidiomycota</taxon>
        <taxon>Agaricomycotina</taxon>
        <taxon>Agaricomycetes</taxon>
        <taxon>Agaricomycetidae</taxon>
        <taxon>Agaricales</taxon>
        <taxon>Agaricineae</taxon>
        <taxon>Crepidotaceae</taxon>
        <taxon>Crepidotus</taxon>
    </lineage>
</organism>
<keyword evidence="1" id="KW-0732">Signal</keyword>
<keyword evidence="3" id="KW-1185">Reference proteome</keyword>
<evidence type="ECO:0000313" key="3">
    <source>
        <dbReference type="Proteomes" id="UP000807306"/>
    </source>
</evidence>
<reference evidence="2" key="1">
    <citation type="submission" date="2020-11" db="EMBL/GenBank/DDBJ databases">
        <authorList>
            <consortium name="DOE Joint Genome Institute"/>
            <person name="Ahrendt S."/>
            <person name="Riley R."/>
            <person name="Andreopoulos W."/>
            <person name="Labutti K."/>
            <person name="Pangilinan J."/>
            <person name="Ruiz-Duenas F.J."/>
            <person name="Barrasa J.M."/>
            <person name="Sanchez-Garcia M."/>
            <person name="Camarero S."/>
            <person name="Miyauchi S."/>
            <person name="Serrano A."/>
            <person name="Linde D."/>
            <person name="Babiker R."/>
            <person name="Drula E."/>
            <person name="Ayuso-Fernandez I."/>
            <person name="Pacheco R."/>
            <person name="Padilla G."/>
            <person name="Ferreira P."/>
            <person name="Barriuso J."/>
            <person name="Kellner H."/>
            <person name="Castanera R."/>
            <person name="Alfaro M."/>
            <person name="Ramirez L."/>
            <person name="Pisabarro A.G."/>
            <person name="Kuo A."/>
            <person name="Tritt A."/>
            <person name="Lipzen A."/>
            <person name="He G."/>
            <person name="Yan M."/>
            <person name="Ng V."/>
            <person name="Cullen D."/>
            <person name="Martin F."/>
            <person name="Rosso M.-N."/>
            <person name="Henrissat B."/>
            <person name="Hibbett D."/>
            <person name="Martinez A.T."/>
            <person name="Grigoriev I.V."/>
        </authorList>
    </citation>
    <scope>NUCLEOTIDE SEQUENCE</scope>
    <source>
        <strain evidence="2">CBS 506.95</strain>
    </source>
</reference>
<dbReference type="Proteomes" id="UP000807306">
    <property type="component" value="Unassembled WGS sequence"/>
</dbReference>
<evidence type="ECO:0000256" key="1">
    <source>
        <dbReference type="SAM" id="SignalP"/>
    </source>
</evidence>
<comment type="caution">
    <text evidence="2">The sequence shown here is derived from an EMBL/GenBank/DDBJ whole genome shotgun (WGS) entry which is preliminary data.</text>
</comment>
<evidence type="ECO:0000313" key="2">
    <source>
        <dbReference type="EMBL" id="KAF9525578.1"/>
    </source>
</evidence>
<accession>A0A9P6EA49</accession>
<gene>
    <name evidence="2" type="ORF">CPB83DRAFT_909050</name>
</gene>
<dbReference type="EMBL" id="MU157882">
    <property type="protein sequence ID" value="KAF9525578.1"/>
    <property type="molecule type" value="Genomic_DNA"/>
</dbReference>
<dbReference type="OrthoDB" id="4584900at2759"/>
<name>A0A9P6EA49_9AGAR</name>
<dbReference type="AlphaFoldDB" id="A0A9P6EA49"/>
<sequence length="266" mass="28188">MSLTRVLAALFALSIFGVVSSAYTGATSTSGLDEFTGIEFHHAPSPRSVYPGISNAERLKRGLPLKPPKRRASHVIHAPRPSATPVRGRVQAFDAYTGAPIGFISKNPSSAGVAGLTPVFDDAMVFQYDKSTSAPYDFTMVNPASYFAQFPLLGNVLGPSSISQTLGPGLYNYCFFAGTNETPADSPPVVQGTSFSTTLGAETAVWKKTDSGDISLQWVNPDGSKPETFVMYAPSANSLAITGDVAAYLDTFGTGRFPITLKWVDA</sequence>
<feature type="chain" id="PRO_5040161181" evidence="1">
    <location>
        <begin position="22"/>
        <end position="266"/>
    </location>
</feature>
<feature type="signal peptide" evidence="1">
    <location>
        <begin position="1"/>
        <end position="21"/>
    </location>
</feature>
<protein>
    <submittedName>
        <fullName evidence="2">Uncharacterized protein</fullName>
    </submittedName>
</protein>
<proteinExistence type="predicted"/>